<dbReference type="InterPro" id="IPR036108">
    <property type="entry name" value="4pyrrol_syn_uPrphyn_synt_sf"/>
</dbReference>
<gene>
    <name evidence="3" type="ORF">NA57DRAFT_64836</name>
</gene>
<dbReference type="PANTHER" id="PTHR12390">
    <property type="entry name" value="UROPORPHYRINOGEN III SYNTHASE"/>
    <property type="match status" value="1"/>
</dbReference>
<dbReference type="CDD" id="cd06578">
    <property type="entry name" value="HemD"/>
    <property type="match status" value="1"/>
</dbReference>
<dbReference type="GO" id="GO:0006780">
    <property type="term" value="P:uroporphyrinogen III biosynthetic process"/>
    <property type="evidence" value="ECO:0007669"/>
    <property type="project" value="InterPro"/>
</dbReference>
<protein>
    <submittedName>
        <fullName evidence="3">Tetrapyrrole biosynthesis, uroporphyrinogen III synthase</fullName>
    </submittedName>
</protein>
<dbReference type="EMBL" id="ML978123">
    <property type="protein sequence ID" value="KAF2102333.1"/>
    <property type="molecule type" value="Genomic_DNA"/>
</dbReference>
<reference evidence="3" key="1">
    <citation type="journal article" date="2020" name="Stud. Mycol.">
        <title>101 Dothideomycetes genomes: a test case for predicting lifestyles and emergence of pathogens.</title>
        <authorList>
            <person name="Haridas S."/>
            <person name="Albert R."/>
            <person name="Binder M."/>
            <person name="Bloem J."/>
            <person name="Labutti K."/>
            <person name="Salamov A."/>
            <person name="Andreopoulos B."/>
            <person name="Baker S."/>
            <person name="Barry K."/>
            <person name="Bills G."/>
            <person name="Bluhm B."/>
            <person name="Cannon C."/>
            <person name="Castanera R."/>
            <person name="Culley D."/>
            <person name="Daum C."/>
            <person name="Ezra D."/>
            <person name="Gonzalez J."/>
            <person name="Henrissat B."/>
            <person name="Kuo A."/>
            <person name="Liang C."/>
            <person name="Lipzen A."/>
            <person name="Lutzoni F."/>
            <person name="Magnuson J."/>
            <person name="Mondo S."/>
            <person name="Nolan M."/>
            <person name="Ohm R."/>
            <person name="Pangilinan J."/>
            <person name="Park H.-J."/>
            <person name="Ramirez L."/>
            <person name="Alfaro M."/>
            <person name="Sun H."/>
            <person name="Tritt A."/>
            <person name="Yoshinaga Y."/>
            <person name="Zwiers L.-H."/>
            <person name="Turgeon B."/>
            <person name="Goodwin S."/>
            <person name="Spatafora J."/>
            <person name="Crous P."/>
            <person name="Grigoriev I."/>
        </authorList>
    </citation>
    <scope>NUCLEOTIDE SEQUENCE</scope>
    <source>
        <strain evidence="3">CBS 133067</strain>
    </source>
</reference>
<feature type="compositionally biased region" description="Polar residues" evidence="1">
    <location>
        <begin position="307"/>
        <end position="328"/>
    </location>
</feature>
<dbReference type="GO" id="GO:0004852">
    <property type="term" value="F:uroporphyrinogen-III synthase activity"/>
    <property type="evidence" value="ECO:0007669"/>
    <property type="project" value="InterPro"/>
</dbReference>
<evidence type="ECO:0000256" key="1">
    <source>
        <dbReference type="SAM" id="MobiDB-lite"/>
    </source>
</evidence>
<organism evidence="3 4">
    <name type="scientific">Rhizodiscina lignyota</name>
    <dbReference type="NCBI Taxonomy" id="1504668"/>
    <lineage>
        <taxon>Eukaryota</taxon>
        <taxon>Fungi</taxon>
        <taxon>Dikarya</taxon>
        <taxon>Ascomycota</taxon>
        <taxon>Pezizomycotina</taxon>
        <taxon>Dothideomycetes</taxon>
        <taxon>Pleosporomycetidae</taxon>
        <taxon>Aulographales</taxon>
        <taxon>Rhizodiscinaceae</taxon>
        <taxon>Rhizodiscina</taxon>
    </lineage>
</organism>
<sequence length="719" mass="79702">MIEHSAKPNIPVLLLKTKSTPHDGYHDYFSDTKNGQYEPIFVPVLEHRFNPNAMGQIRALVEYGRFKSCNQPLPSGRLEYGGLIFTSQRAVEAFSKVIREVKECNGLVGSNEPIGDFLSADVPFYVVGPATAKGLRALNLPCPILGEESGNGDALAAFILQHYNKWWPERQKAKLPLLFIAGEQRRDIIPKTLQSDELGEQRIEVDELPCYQTKEMLSFRSNFSSIYSSNGKRGVPSQWVVVFSPTGCGAMFDALGFLDSEDGRAKSQVYRAQNVYIATIGPTTRDHLKREFAFEPDVCSPKPNPESLGTNTRSTTRGDSSPASQNGAGTKRKAEPTSSPTTKRSKKTTIKKATPKKTSEQKTLEETMPEDLEMREADATTKEDDSTVKPANDAADAAEEKEEKSNAKEKAQAEEAPSEKELTRAKEDKNGAIEKSPEKKLPSNILEKGIIYFFTRGRVGIEEPTDVKDLQRSYLVLRPLPADAKLGDGVIPDLKNNRLIAIPKKALPKSHKDRFMVFVEKANTTMDDLKENFFQGSEYETKTAGVRHTPPVTSVGEGVYAFTIQGASTHLAYMLTIPSELGDVQNDLGIRAKGSFIVSLKNPERPGPANAQLPQGPDFPQEMIDKDFHGRAWIPPSRAEQLDYVNAQFLLIGEGETGFDKATEGVAKDKKHDTETPAEEIAELENEDEIRVEHLHGDDTVFDDLGISHKDYPKVLTTW</sequence>
<feature type="domain" description="Tetrapyrrole biosynthesis uroporphyrinogen III synthase" evidence="2">
    <location>
        <begin position="37"/>
        <end position="308"/>
    </location>
</feature>
<comment type="caution">
    <text evidence="3">The sequence shown here is derived from an EMBL/GenBank/DDBJ whole genome shotgun (WGS) entry which is preliminary data.</text>
</comment>
<evidence type="ECO:0000313" key="4">
    <source>
        <dbReference type="Proteomes" id="UP000799772"/>
    </source>
</evidence>
<accession>A0A9P4ILV8</accession>
<dbReference type="PANTHER" id="PTHR12390:SF0">
    <property type="entry name" value="UROPORPHYRINOGEN-III SYNTHASE"/>
    <property type="match status" value="1"/>
</dbReference>
<feature type="compositionally biased region" description="Basic and acidic residues" evidence="1">
    <location>
        <begin position="372"/>
        <end position="387"/>
    </location>
</feature>
<dbReference type="Proteomes" id="UP000799772">
    <property type="component" value="Unassembled WGS sequence"/>
</dbReference>
<keyword evidence="4" id="KW-1185">Reference proteome</keyword>
<feature type="compositionally biased region" description="Basic residues" evidence="1">
    <location>
        <begin position="343"/>
        <end position="355"/>
    </location>
</feature>
<evidence type="ECO:0000313" key="3">
    <source>
        <dbReference type="EMBL" id="KAF2102333.1"/>
    </source>
</evidence>
<feature type="compositionally biased region" description="Basic and acidic residues" evidence="1">
    <location>
        <begin position="401"/>
        <end position="440"/>
    </location>
</feature>
<dbReference type="InterPro" id="IPR039793">
    <property type="entry name" value="UROS/Hem4"/>
</dbReference>
<dbReference type="OrthoDB" id="1028014at2759"/>
<evidence type="ECO:0000259" key="2">
    <source>
        <dbReference type="Pfam" id="PF02602"/>
    </source>
</evidence>
<dbReference type="GO" id="GO:0005829">
    <property type="term" value="C:cytosol"/>
    <property type="evidence" value="ECO:0007669"/>
    <property type="project" value="TreeGrafter"/>
</dbReference>
<proteinExistence type="predicted"/>
<feature type="region of interest" description="Disordered" evidence="1">
    <location>
        <begin position="295"/>
        <end position="440"/>
    </location>
</feature>
<dbReference type="Pfam" id="PF02602">
    <property type="entry name" value="HEM4"/>
    <property type="match status" value="1"/>
</dbReference>
<name>A0A9P4ILV8_9PEZI</name>
<dbReference type="AlphaFoldDB" id="A0A9P4ILV8"/>
<dbReference type="SUPFAM" id="SSF69618">
    <property type="entry name" value="HemD-like"/>
    <property type="match status" value="1"/>
</dbReference>
<dbReference type="Gene3D" id="3.40.50.10090">
    <property type="match status" value="2"/>
</dbReference>
<dbReference type="InterPro" id="IPR003754">
    <property type="entry name" value="4pyrrol_synth_uPrphyn_synth"/>
</dbReference>